<dbReference type="RefSeq" id="WP_367773321.1">
    <property type="nucleotide sequence ID" value="NZ_CP165625.1"/>
</dbReference>
<reference evidence="1" key="1">
    <citation type="submission" date="2024-07" db="EMBL/GenBank/DDBJ databases">
        <authorList>
            <person name="Biller S.J."/>
        </authorList>
    </citation>
    <scope>NUCLEOTIDE SEQUENCE</scope>
    <source>
        <strain evidence="1">WC2409</strain>
    </source>
</reference>
<dbReference type="AlphaFoldDB" id="A0AB39W309"/>
<proteinExistence type="predicted"/>
<protein>
    <submittedName>
        <fullName evidence="1">Uncharacterized protein</fullName>
    </submittedName>
</protein>
<sequence length="68" mass="7717">MSTTNKFSRTLGFLRNLRGKKNTDNGLVVDELVNPRLGMEIPDSKKSKKAVNSLQLLMYSKENDTLFI</sequence>
<gene>
    <name evidence="1" type="ORF">AB3G34_16470</name>
</gene>
<accession>A0AB39W309</accession>
<evidence type="ECO:0000313" key="1">
    <source>
        <dbReference type="EMBL" id="XDU95468.1"/>
    </source>
</evidence>
<dbReference type="EMBL" id="CP165625">
    <property type="protein sequence ID" value="XDU95468.1"/>
    <property type="molecule type" value="Genomic_DNA"/>
</dbReference>
<organism evidence="1">
    <name type="scientific">Flavobacterium sp. WC2409</name>
    <dbReference type="NCBI Taxonomy" id="3234139"/>
    <lineage>
        <taxon>Bacteria</taxon>
        <taxon>Pseudomonadati</taxon>
        <taxon>Bacteroidota</taxon>
        <taxon>Flavobacteriia</taxon>
        <taxon>Flavobacteriales</taxon>
        <taxon>Flavobacteriaceae</taxon>
        <taxon>Flavobacterium</taxon>
    </lineage>
</organism>
<name>A0AB39W309_9FLAO</name>